<dbReference type="InterPro" id="IPR009057">
    <property type="entry name" value="Homeodomain-like_sf"/>
</dbReference>
<dbReference type="Pfam" id="PF12833">
    <property type="entry name" value="HTH_18"/>
    <property type="match status" value="1"/>
</dbReference>
<dbReference type="PANTHER" id="PTHR46796:SF6">
    <property type="entry name" value="ARAC SUBFAMILY"/>
    <property type="match status" value="1"/>
</dbReference>
<keyword evidence="6" id="KW-1185">Reference proteome</keyword>
<reference evidence="5 6" key="1">
    <citation type="submission" date="2022-07" db="EMBL/GenBank/DDBJ databases">
        <title>Degradation activity of malathion, p-nitrophenol and potential low-temperature adaptation strategy of Rhodococcus sp. FXJ9.536.</title>
        <authorList>
            <person name="Huang J."/>
            <person name="Huang Y."/>
        </authorList>
    </citation>
    <scope>NUCLEOTIDE SEQUENCE [LARGE SCALE GENOMIC DNA]</scope>
    <source>
        <strain evidence="5 6">FXJ9.536</strain>
    </source>
</reference>
<accession>A0ABT1QGW1</accession>
<keyword evidence="2" id="KW-0238">DNA-binding</keyword>
<dbReference type="InterPro" id="IPR050204">
    <property type="entry name" value="AraC_XylS_family_regulators"/>
</dbReference>
<evidence type="ECO:0000313" key="5">
    <source>
        <dbReference type="EMBL" id="MCQ4121020.1"/>
    </source>
</evidence>
<dbReference type="SMART" id="SM00342">
    <property type="entry name" value="HTH_ARAC"/>
    <property type="match status" value="1"/>
</dbReference>
<sequence length="135" mass="15007">MSSARSRSAETPESEARDAALRFVVERYIRSAMPLGRVTAEAAANEAAISVRTLHRLFQAAGTTFADRVREERLRGVMHDLVTAAPTVSVGEIAMRWGFYDSSHLTRTFQRYLGCTPTEYRAANSTVSVQLPRKD</sequence>
<keyword evidence="1" id="KW-0805">Transcription regulation</keyword>
<feature type="domain" description="HTH araC/xylS-type" evidence="4">
    <location>
        <begin position="18"/>
        <end position="123"/>
    </location>
</feature>
<evidence type="ECO:0000259" key="4">
    <source>
        <dbReference type="PROSITE" id="PS01124"/>
    </source>
</evidence>
<dbReference type="InterPro" id="IPR020449">
    <property type="entry name" value="Tscrpt_reg_AraC-type_HTH"/>
</dbReference>
<keyword evidence="3" id="KW-0804">Transcription</keyword>
<gene>
    <name evidence="5" type="ORF">NOF53_17920</name>
</gene>
<dbReference type="PRINTS" id="PR00032">
    <property type="entry name" value="HTHARAC"/>
</dbReference>
<name>A0ABT1QGW1_9NOCA</name>
<evidence type="ECO:0000256" key="1">
    <source>
        <dbReference type="ARBA" id="ARBA00023015"/>
    </source>
</evidence>
<dbReference type="RefSeq" id="WP_255971344.1">
    <property type="nucleotide sequence ID" value="NZ_JANFQF010000015.1"/>
</dbReference>
<dbReference type="Gene3D" id="1.10.10.60">
    <property type="entry name" value="Homeodomain-like"/>
    <property type="match status" value="1"/>
</dbReference>
<dbReference type="PROSITE" id="PS00041">
    <property type="entry name" value="HTH_ARAC_FAMILY_1"/>
    <property type="match status" value="1"/>
</dbReference>
<evidence type="ECO:0000256" key="3">
    <source>
        <dbReference type="ARBA" id="ARBA00023163"/>
    </source>
</evidence>
<dbReference type="EMBL" id="JANFQF010000015">
    <property type="protein sequence ID" value="MCQ4121020.1"/>
    <property type="molecule type" value="Genomic_DNA"/>
</dbReference>
<dbReference type="InterPro" id="IPR018062">
    <property type="entry name" value="HTH_AraC-typ_CS"/>
</dbReference>
<evidence type="ECO:0000313" key="6">
    <source>
        <dbReference type="Proteomes" id="UP001524501"/>
    </source>
</evidence>
<dbReference type="PROSITE" id="PS01124">
    <property type="entry name" value="HTH_ARAC_FAMILY_2"/>
    <property type="match status" value="1"/>
</dbReference>
<dbReference type="SUPFAM" id="SSF46689">
    <property type="entry name" value="Homeodomain-like"/>
    <property type="match status" value="1"/>
</dbReference>
<dbReference type="InterPro" id="IPR018060">
    <property type="entry name" value="HTH_AraC"/>
</dbReference>
<protein>
    <submittedName>
        <fullName evidence="5">Helix-turn-helix transcriptional regulator</fullName>
    </submittedName>
</protein>
<proteinExistence type="predicted"/>
<organism evidence="5 6">
    <name type="scientific">Rhodococcus tibetensis</name>
    <dbReference type="NCBI Taxonomy" id="2965064"/>
    <lineage>
        <taxon>Bacteria</taxon>
        <taxon>Bacillati</taxon>
        <taxon>Actinomycetota</taxon>
        <taxon>Actinomycetes</taxon>
        <taxon>Mycobacteriales</taxon>
        <taxon>Nocardiaceae</taxon>
        <taxon>Rhodococcus</taxon>
    </lineage>
</organism>
<comment type="caution">
    <text evidence="5">The sequence shown here is derived from an EMBL/GenBank/DDBJ whole genome shotgun (WGS) entry which is preliminary data.</text>
</comment>
<dbReference type="PANTHER" id="PTHR46796">
    <property type="entry name" value="HTH-TYPE TRANSCRIPTIONAL ACTIVATOR RHAS-RELATED"/>
    <property type="match status" value="1"/>
</dbReference>
<evidence type="ECO:0000256" key="2">
    <source>
        <dbReference type="ARBA" id="ARBA00023125"/>
    </source>
</evidence>
<dbReference type="Proteomes" id="UP001524501">
    <property type="component" value="Unassembled WGS sequence"/>
</dbReference>